<dbReference type="GO" id="GO:0016020">
    <property type="term" value="C:membrane"/>
    <property type="evidence" value="ECO:0007669"/>
    <property type="project" value="UniProtKB-SubCell"/>
</dbReference>
<comment type="subcellular location">
    <subcellularLocation>
        <location evidence="1">Membrane</location>
        <topology evidence="1">Multi-pass membrane protein</topology>
    </subcellularLocation>
</comment>
<feature type="coiled-coil region" evidence="5">
    <location>
        <begin position="324"/>
        <end position="358"/>
    </location>
</feature>
<keyword evidence="8" id="KW-1185">Reference proteome</keyword>
<feature type="transmembrane region" description="Helical" evidence="6">
    <location>
        <begin position="627"/>
        <end position="647"/>
    </location>
</feature>
<dbReference type="AlphaFoldDB" id="A0A7G9T550"/>
<evidence type="ECO:0000313" key="7">
    <source>
        <dbReference type="EMBL" id="QNN75225.1"/>
    </source>
</evidence>
<feature type="transmembrane region" description="Helical" evidence="6">
    <location>
        <begin position="654"/>
        <end position="673"/>
    </location>
</feature>
<feature type="transmembrane region" description="Helical" evidence="6">
    <location>
        <begin position="48"/>
        <end position="72"/>
    </location>
</feature>
<name>A0A7G9T550_9LACO</name>
<dbReference type="EMBL" id="CP060724">
    <property type="protein sequence ID" value="QNN75225.1"/>
    <property type="molecule type" value="Genomic_DNA"/>
</dbReference>
<dbReference type="InterPro" id="IPR023908">
    <property type="entry name" value="xxxLxxG_rpt"/>
</dbReference>
<dbReference type="InterPro" id="IPR017500">
    <property type="entry name" value="Phage_infect_YhgE_N"/>
</dbReference>
<dbReference type="KEGG" id="wdi:H9L19_07630"/>
<evidence type="ECO:0000256" key="4">
    <source>
        <dbReference type="ARBA" id="ARBA00023136"/>
    </source>
</evidence>
<evidence type="ECO:0000256" key="5">
    <source>
        <dbReference type="SAM" id="Coils"/>
    </source>
</evidence>
<dbReference type="Gene3D" id="1.10.287.950">
    <property type="entry name" value="Methyl-accepting chemotaxis protein"/>
    <property type="match status" value="1"/>
</dbReference>
<dbReference type="NCBIfam" id="TIGR03057">
    <property type="entry name" value="xxxLxxG_by_4"/>
    <property type="match status" value="2"/>
</dbReference>
<evidence type="ECO:0000313" key="8">
    <source>
        <dbReference type="Proteomes" id="UP000515800"/>
    </source>
</evidence>
<dbReference type="PANTHER" id="PTHR43077:SF5">
    <property type="entry name" value="PHAGE INFECTION PROTEIN"/>
    <property type="match status" value="1"/>
</dbReference>
<feature type="transmembrane region" description="Helical" evidence="6">
    <location>
        <begin position="710"/>
        <end position="729"/>
    </location>
</feature>
<dbReference type="InterPro" id="IPR017501">
    <property type="entry name" value="Phage_infect_YhgE_C"/>
</dbReference>
<keyword evidence="3 6" id="KW-1133">Transmembrane helix</keyword>
<dbReference type="RefSeq" id="WP_187529059.1">
    <property type="nucleotide sequence ID" value="NZ_CP060724.1"/>
</dbReference>
<gene>
    <name evidence="7" type="ORF">H9L19_07630</name>
</gene>
<keyword evidence="5" id="KW-0175">Coiled coil</keyword>
<evidence type="ECO:0000256" key="6">
    <source>
        <dbReference type="SAM" id="Phobius"/>
    </source>
</evidence>
<keyword evidence="2 6" id="KW-0812">Transmembrane</keyword>
<evidence type="ECO:0000256" key="1">
    <source>
        <dbReference type="ARBA" id="ARBA00004141"/>
    </source>
</evidence>
<dbReference type="PANTHER" id="PTHR43077">
    <property type="entry name" value="TRANSPORT PERMEASE YVFS-RELATED"/>
    <property type="match status" value="1"/>
</dbReference>
<dbReference type="NCBIfam" id="TIGR03062">
    <property type="entry name" value="pip_yhgE_Cterm"/>
    <property type="match status" value="1"/>
</dbReference>
<sequence>MMKTESGENVILSSSIQNDFNDGLDDLNKKARESMLKGEWKYFKAHPFLMVVAVVLLFVPSIYAVTFLTSLWDPYGKLNDLPVAIVNQDHEINYQGQDLTVGADLAAQLKKSKAMDFKFPTAKKAASGLKSGKYYMVVTIPKDFSENVTTITDRSPKKLDLVYETSSGHSFIAGKLTSSGAEKIKNTVASEVLKSYTKTIIKQVKKMTPALSQAASANQQLADGTTKIKAGTDQLTNGLATLGNGTSQLQSGSSTLSSGLATYTNGVSQANSGSQQLADGLNQLNQAMKSSDVETQLSKIQSSLKTITDGIDKVKQDLPAGTDLNQEIEKIEQVLKDIDTLSAELIKIQTQIENSRDTIKQQIATEGKKAGLSDDQIKKLQDTVDQAYDDPELQKAMADVKQKLTLVEDSISLMLNVLPIIQNTDLNQVNSEMNQLAQIPGAINQLAVGANQLNSGLSTLNANSSALNGGAQQLQAGLMTANDGVNQLSTGAKQIGPALDQVHDGNQTLADKLKASIKQLKLLPTGKKNIDQFTSAVDGKHVERDHVPNNGTGMAPYMFSVGLFVGMLAFNLMMDLVTPRAKIKNVWHWINTKVGLMLVFSVLAGSILYGLSLLILKLDPIYVGQTWGVIVLTSVMSGAIVSMLYVWFGKVGAFLAMVALVLQLSGSAGTYPIQLSNHFFEAIHPYLPMTYSINAMRETMMIGDSALPDIIVMICVTLVALALMVLFYLSHVKQMRRLSDVTGE</sequence>
<dbReference type="InterPro" id="IPR051328">
    <property type="entry name" value="T7SS_ABC-Transporter"/>
</dbReference>
<evidence type="ECO:0000256" key="3">
    <source>
        <dbReference type="ARBA" id="ARBA00022989"/>
    </source>
</evidence>
<dbReference type="Proteomes" id="UP000515800">
    <property type="component" value="Chromosome"/>
</dbReference>
<keyword evidence="4 6" id="KW-0472">Membrane</keyword>
<organism evidence="7 8">
    <name type="scientific">Weissella diestrammenae</name>
    <dbReference type="NCBI Taxonomy" id="1162633"/>
    <lineage>
        <taxon>Bacteria</taxon>
        <taxon>Bacillati</taxon>
        <taxon>Bacillota</taxon>
        <taxon>Bacilli</taxon>
        <taxon>Lactobacillales</taxon>
        <taxon>Lactobacillaceae</taxon>
        <taxon>Weissella</taxon>
    </lineage>
</organism>
<reference evidence="7 8" key="1">
    <citation type="submission" date="2020-08" db="EMBL/GenBank/DDBJ databases">
        <title>Genome sequence of Weissella diestrammenae KACC 16890T.</title>
        <authorList>
            <person name="Hyun D.-W."/>
            <person name="Bae J.-W."/>
        </authorList>
    </citation>
    <scope>NUCLEOTIDE SEQUENCE [LARGE SCALE GENOMIC DNA]</scope>
    <source>
        <strain evidence="7 8">KACC 16890</strain>
    </source>
</reference>
<dbReference type="NCBIfam" id="TIGR03061">
    <property type="entry name" value="pip_yhgE_Nterm"/>
    <property type="match status" value="1"/>
</dbReference>
<protein>
    <submittedName>
        <fullName evidence="7">YhgE/Pip domain-containing protein</fullName>
    </submittedName>
</protein>
<proteinExistence type="predicted"/>
<accession>A0A7G9T550</accession>
<feature type="transmembrane region" description="Helical" evidence="6">
    <location>
        <begin position="554"/>
        <end position="573"/>
    </location>
</feature>
<feature type="transmembrane region" description="Helical" evidence="6">
    <location>
        <begin position="594"/>
        <end position="615"/>
    </location>
</feature>
<evidence type="ECO:0000256" key="2">
    <source>
        <dbReference type="ARBA" id="ARBA00022692"/>
    </source>
</evidence>
<dbReference type="Gene3D" id="3.40.1710.10">
    <property type="entry name" value="abc type-2 transporter like domain"/>
    <property type="match status" value="1"/>
</dbReference>